<keyword evidence="1" id="KW-0472">Membrane</keyword>
<evidence type="ECO:0008006" key="4">
    <source>
        <dbReference type="Google" id="ProtNLM"/>
    </source>
</evidence>
<keyword evidence="1" id="KW-1133">Transmembrane helix</keyword>
<dbReference type="EMBL" id="FOGQ01000012">
    <property type="protein sequence ID" value="SES21571.1"/>
    <property type="molecule type" value="Genomic_DNA"/>
</dbReference>
<sequence length="123" mass="13622">MVYHFGLTRLGVVSTSMSATTPGSPNDADVKATRSRANRAVAIYGLLRIVMFVVLTIIIQVVAVLIDAPVPLVMSALLALIVAFPLSMLVFRHQRMEATEAVAEWSEKRRAKKEWVARELSER</sequence>
<proteinExistence type="predicted"/>
<feature type="transmembrane region" description="Helical" evidence="1">
    <location>
        <begin position="72"/>
        <end position="91"/>
    </location>
</feature>
<accession>A0A1H9VJ99</accession>
<evidence type="ECO:0000256" key="1">
    <source>
        <dbReference type="SAM" id="Phobius"/>
    </source>
</evidence>
<organism evidence="2 3">
    <name type="scientific">Corynebacterium cystitidis DSM 20524</name>
    <dbReference type="NCBI Taxonomy" id="1121357"/>
    <lineage>
        <taxon>Bacteria</taxon>
        <taxon>Bacillati</taxon>
        <taxon>Actinomycetota</taxon>
        <taxon>Actinomycetes</taxon>
        <taxon>Mycobacteriales</taxon>
        <taxon>Corynebacteriaceae</taxon>
        <taxon>Corynebacterium</taxon>
    </lineage>
</organism>
<dbReference type="Pfam" id="PF14012">
    <property type="entry name" value="DUF4229"/>
    <property type="match status" value="1"/>
</dbReference>
<reference evidence="3" key="1">
    <citation type="submission" date="2016-10" db="EMBL/GenBank/DDBJ databases">
        <authorList>
            <person name="Varghese N."/>
            <person name="Submissions S."/>
        </authorList>
    </citation>
    <scope>NUCLEOTIDE SEQUENCE [LARGE SCALE GENOMIC DNA]</scope>
    <source>
        <strain evidence="3">DSM 20524</strain>
    </source>
</reference>
<feature type="transmembrane region" description="Helical" evidence="1">
    <location>
        <begin position="41"/>
        <end position="66"/>
    </location>
</feature>
<dbReference type="AlphaFoldDB" id="A0A1H9VJ99"/>
<evidence type="ECO:0000313" key="3">
    <source>
        <dbReference type="Proteomes" id="UP000198929"/>
    </source>
</evidence>
<name>A0A1H9VJ99_9CORY</name>
<protein>
    <recommendedName>
        <fullName evidence="4">DUF4229 domain-containing protein</fullName>
    </recommendedName>
</protein>
<dbReference type="InterPro" id="IPR025323">
    <property type="entry name" value="DUF4229"/>
</dbReference>
<dbReference type="Proteomes" id="UP000198929">
    <property type="component" value="Unassembled WGS sequence"/>
</dbReference>
<gene>
    <name evidence="2" type="ORF">SAMN05661109_02263</name>
</gene>
<evidence type="ECO:0000313" key="2">
    <source>
        <dbReference type="EMBL" id="SES21571.1"/>
    </source>
</evidence>
<keyword evidence="3" id="KW-1185">Reference proteome</keyword>
<keyword evidence="1" id="KW-0812">Transmembrane</keyword>